<evidence type="ECO:0008006" key="4">
    <source>
        <dbReference type="Google" id="ProtNLM"/>
    </source>
</evidence>
<name>N9PZG2_9GAMM</name>
<dbReference type="AlphaFoldDB" id="N9PZG2"/>
<dbReference type="PATRIC" id="fig|1217706.3.peg.2267"/>
<proteinExistence type="predicted"/>
<protein>
    <recommendedName>
        <fullName evidence="4">DUF2946 domain-containing protein</fullName>
    </recommendedName>
</protein>
<keyword evidence="1" id="KW-0472">Membrane</keyword>
<accession>N9PZG2</accession>
<evidence type="ECO:0000313" key="2">
    <source>
        <dbReference type="EMBL" id="ENX23086.1"/>
    </source>
</evidence>
<dbReference type="HOGENOM" id="CLU_151724_0_0_6"/>
<keyword evidence="1" id="KW-0812">Transmembrane</keyword>
<dbReference type="EMBL" id="APRW01000009">
    <property type="protein sequence ID" value="ENX23086.1"/>
    <property type="molecule type" value="Genomic_DNA"/>
</dbReference>
<organism evidence="2 3">
    <name type="scientific">Acinetobacter vivianii</name>
    <dbReference type="NCBI Taxonomy" id="1776742"/>
    <lineage>
        <taxon>Bacteria</taxon>
        <taxon>Pseudomonadati</taxon>
        <taxon>Pseudomonadota</taxon>
        <taxon>Gammaproteobacteria</taxon>
        <taxon>Moraxellales</taxon>
        <taxon>Moraxellaceae</taxon>
        <taxon>Acinetobacter</taxon>
    </lineage>
</organism>
<sequence>MKILTIAHIARAVLNCHRFNIEKPILRVALVFALMAMFLQSVVFIQPLLPEQYRIALVCVTISDAFSNTISTAQQHSSHHLSDHSHQHHMMKEDQKVQTVQSTHQHEAGHECPYCMVFANLTTGLDFNLDQVLDRLFVRMLAFEYHFQHIYFALQRLYLLPQGRAPPLFA</sequence>
<dbReference type="Proteomes" id="UP000013173">
    <property type="component" value="Unassembled WGS sequence"/>
</dbReference>
<reference evidence="2 3" key="1">
    <citation type="submission" date="2013-02" db="EMBL/GenBank/DDBJ databases">
        <title>The Genome Sequence of Acinetobacter sp. NIPH 2168.</title>
        <authorList>
            <consortium name="The Broad Institute Genome Sequencing Platform"/>
            <consortium name="The Broad Institute Genome Sequencing Center for Infectious Disease"/>
            <person name="Cerqueira G."/>
            <person name="Feldgarden M."/>
            <person name="Courvalin P."/>
            <person name="Perichon B."/>
            <person name="Grillot-Courvalin C."/>
            <person name="Clermont D."/>
            <person name="Rocha E."/>
            <person name="Yoon E.-J."/>
            <person name="Nemec A."/>
            <person name="Walker B."/>
            <person name="Young S.K."/>
            <person name="Zeng Q."/>
            <person name="Gargeya S."/>
            <person name="Fitzgerald M."/>
            <person name="Haas B."/>
            <person name="Abouelleil A."/>
            <person name="Alvarado L."/>
            <person name="Arachchi H.M."/>
            <person name="Berlin A.M."/>
            <person name="Chapman S.B."/>
            <person name="Dewar J."/>
            <person name="Goldberg J."/>
            <person name="Griggs A."/>
            <person name="Gujja S."/>
            <person name="Hansen M."/>
            <person name="Howarth C."/>
            <person name="Imamovic A."/>
            <person name="Larimer J."/>
            <person name="McCowan C."/>
            <person name="Murphy C."/>
            <person name="Neiman D."/>
            <person name="Pearson M."/>
            <person name="Priest M."/>
            <person name="Roberts A."/>
            <person name="Saif S."/>
            <person name="Shea T."/>
            <person name="Sisk P."/>
            <person name="Sykes S."/>
            <person name="Wortman J."/>
            <person name="Nusbaum C."/>
            <person name="Birren B."/>
        </authorList>
    </citation>
    <scope>NUCLEOTIDE SEQUENCE [LARGE SCALE GENOMIC DNA]</scope>
    <source>
        <strain evidence="2 3">NIPH 2168</strain>
    </source>
</reference>
<gene>
    <name evidence="2" type="ORF">F892_02329</name>
</gene>
<keyword evidence="3" id="KW-1185">Reference proteome</keyword>
<evidence type="ECO:0000313" key="3">
    <source>
        <dbReference type="Proteomes" id="UP000013173"/>
    </source>
</evidence>
<keyword evidence="1" id="KW-1133">Transmembrane helix</keyword>
<feature type="transmembrane region" description="Helical" evidence="1">
    <location>
        <begin position="28"/>
        <end position="49"/>
    </location>
</feature>
<evidence type="ECO:0000256" key="1">
    <source>
        <dbReference type="SAM" id="Phobius"/>
    </source>
</evidence>
<comment type="caution">
    <text evidence="2">The sequence shown here is derived from an EMBL/GenBank/DDBJ whole genome shotgun (WGS) entry which is preliminary data.</text>
</comment>